<proteinExistence type="predicted"/>
<gene>
    <name evidence="1" type="ORF">QCA50_007472</name>
</gene>
<sequence>MMVARGSKMISEGGAVCRRDGLIAEYAVAWTSEDIIANTHTVTLYVLRDVQKNRAFIVRNMDGVESGYTFNGILMKEFPDVSREATCIAVKSIDVDKDGGLVCECRGRLTVGVTPLSEADCVLLGLDTPLMGLAPVLAGSGRLRVRLV</sequence>
<evidence type="ECO:0000313" key="2">
    <source>
        <dbReference type="Proteomes" id="UP001385951"/>
    </source>
</evidence>
<organism evidence="1 2">
    <name type="scientific">Cerrena zonata</name>
    <dbReference type="NCBI Taxonomy" id="2478898"/>
    <lineage>
        <taxon>Eukaryota</taxon>
        <taxon>Fungi</taxon>
        <taxon>Dikarya</taxon>
        <taxon>Basidiomycota</taxon>
        <taxon>Agaricomycotina</taxon>
        <taxon>Agaricomycetes</taxon>
        <taxon>Polyporales</taxon>
        <taxon>Cerrenaceae</taxon>
        <taxon>Cerrena</taxon>
    </lineage>
</organism>
<reference evidence="1 2" key="1">
    <citation type="submission" date="2022-09" db="EMBL/GenBank/DDBJ databases">
        <authorList>
            <person name="Palmer J.M."/>
        </authorList>
    </citation>
    <scope>NUCLEOTIDE SEQUENCE [LARGE SCALE GENOMIC DNA]</scope>
    <source>
        <strain evidence="1 2">DSM 7382</strain>
    </source>
</reference>
<accession>A0AAW0GB36</accession>
<protein>
    <submittedName>
        <fullName evidence="1">Uncharacterized protein</fullName>
    </submittedName>
</protein>
<name>A0AAW0GB36_9APHY</name>
<comment type="caution">
    <text evidence="1">The sequence shown here is derived from an EMBL/GenBank/DDBJ whole genome shotgun (WGS) entry which is preliminary data.</text>
</comment>
<dbReference type="Proteomes" id="UP001385951">
    <property type="component" value="Unassembled WGS sequence"/>
</dbReference>
<keyword evidence="2" id="KW-1185">Reference proteome</keyword>
<evidence type="ECO:0000313" key="1">
    <source>
        <dbReference type="EMBL" id="KAK7689677.1"/>
    </source>
</evidence>
<dbReference type="AlphaFoldDB" id="A0AAW0GB36"/>
<dbReference type="EMBL" id="JASBNA010000008">
    <property type="protein sequence ID" value="KAK7689677.1"/>
    <property type="molecule type" value="Genomic_DNA"/>
</dbReference>